<proteinExistence type="predicted"/>
<dbReference type="InterPro" id="IPR016084">
    <property type="entry name" value="Haem_Oase-like_multi-hlx"/>
</dbReference>
<dbReference type="Gene3D" id="1.20.910.10">
    <property type="entry name" value="Heme oxygenase-like"/>
    <property type="match status" value="1"/>
</dbReference>
<name>A0A1I0IT94_9BACT</name>
<evidence type="ECO:0000313" key="2">
    <source>
        <dbReference type="Proteomes" id="UP000199181"/>
    </source>
</evidence>
<dbReference type="Pfam" id="PF14518">
    <property type="entry name" value="Haem_oxygenas_2"/>
    <property type="match status" value="1"/>
</dbReference>
<dbReference type="AlphaFoldDB" id="A0A1I0IT94"/>
<dbReference type="Proteomes" id="UP000199181">
    <property type="component" value="Unassembled WGS sequence"/>
</dbReference>
<sequence length="242" mass="27692">MSQQSIQAMKEEFWRMADNARTQAEYLADRKLQSLEHAPLEVLKQIFVQYRYFTIFYISDLALLVYRLPFGKLRSLLADFLNDELGNGQHTQAHQQIYDDFLVSLGIPREELEANAHPANLQLLGEIRDLVMTESPWYAVGLRGMGGECLCQVYLASMHAHFIQNPAIQAMKDRLDWRFWDIHTGEIDIAHRELLRAALMEAVDADPAALEGLVEGYRKSKGVFDQFWDNIFETAGAALRAA</sequence>
<dbReference type="EMBL" id="FOIJ01000006">
    <property type="protein sequence ID" value="SEU00438.1"/>
    <property type="molecule type" value="Genomic_DNA"/>
</dbReference>
<reference evidence="2" key="1">
    <citation type="submission" date="2016-10" db="EMBL/GenBank/DDBJ databases">
        <authorList>
            <person name="Varghese N."/>
            <person name="Submissions S."/>
        </authorList>
    </citation>
    <scope>NUCLEOTIDE SEQUENCE [LARGE SCALE GENOMIC DNA]</scope>
    <source>
        <strain evidence="2">DSM 16858</strain>
    </source>
</reference>
<organism evidence="1 2">
    <name type="scientific">Stigmatella erecta</name>
    <dbReference type="NCBI Taxonomy" id="83460"/>
    <lineage>
        <taxon>Bacteria</taxon>
        <taxon>Pseudomonadati</taxon>
        <taxon>Myxococcota</taxon>
        <taxon>Myxococcia</taxon>
        <taxon>Myxococcales</taxon>
        <taxon>Cystobacterineae</taxon>
        <taxon>Archangiaceae</taxon>
        <taxon>Stigmatella</taxon>
    </lineage>
</organism>
<evidence type="ECO:0000313" key="1">
    <source>
        <dbReference type="EMBL" id="SEU00438.1"/>
    </source>
</evidence>
<dbReference type="SUPFAM" id="SSF48613">
    <property type="entry name" value="Heme oxygenase-like"/>
    <property type="match status" value="1"/>
</dbReference>
<keyword evidence="2" id="KW-1185">Reference proteome</keyword>
<accession>A0A1I0IT94</accession>
<gene>
    <name evidence="1" type="ORF">SAMN05443639_106266</name>
</gene>
<protein>
    <submittedName>
        <fullName evidence="1">Iron-containing redox enzyme</fullName>
    </submittedName>
</protein>